<dbReference type="RefSeq" id="WP_222992168.1">
    <property type="nucleotide sequence ID" value="NZ_JAINVV010000011.1"/>
</dbReference>
<organism evidence="2 3">
    <name type="scientific">Sphingomonas colocasiae</name>
    <dbReference type="NCBI Taxonomy" id="1848973"/>
    <lineage>
        <taxon>Bacteria</taxon>
        <taxon>Pseudomonadati</taxon>
        <taxon>Pseudomonadota</taxon>
        <taxon>Alphaproteobacteria</taxon>
        <taxon>Sphingomonadales</taxon>
        <taxon>Sphingomonadaceae</taxon>
        <taxon>Sphingomonas</taxon>
    </lineage>
</organism>
<proteinExistence type="predicted"/>
<accession>A0ABS7PXI8</accession>
<evidence type="ECO:0000313" key="3">
    <source>
        <dbReference type="Proteomes" id="UP000706039"/>
    </source>
</evidence>
<evidence type="ECO:0000256" key="1">
    <source>
        <dbReference type="SAM" id="Phobius"/>
    </source>
</evidence>
<keyword evidence="1" id="KW-0472">Membrane</keyword>
<protein>
    <submittedName>
        <fullName evidence="2">Uncharacterized protein</fullName>
    </submittedName>
</protein>
<dbReference type="Proteomes" id="UP000706039">
    <property type="component" value="Unassembled WGS sequence"/>
</dbReference>
<sequence length="103" mass="11708">MHLMFGFHDHVVDKHSGRPKPHESWQVERFTTWTAWAMAAVSAIGAAAYFRTWHALDGTMAMLGGAMLFAFIAYVRQAMLDRKRRALREAIAAYEAALARLRD</sequence>
<gene>
    <name evidence="2" type="ORF">K7G82_22350</name>
</gene>
<keyword evidence="3" id="KW-1185">Reference proteome</keyword>
<dbReference type="EMBL" id="JAINVV010000011">
    <property type="protein sequence ID" value="MBY8825062.1"/>
    <property type="molecule type" value="Genomic_DNA"/>
</dbReference>
<reference evidence="2 3" key="1">
    <citation type="submission" date="2021-08" db="EMBL/GenBank/DDBJ databases">
        <authorList>
            <person name="Tuo L."/>
        </authorList>
    </citation>
    <scope>NUCLEOTIDE SEQUENCE [LARGE SCALE GENOMIC DNA]</scope>
    <source>
        <strain evidence="2 3">JCM 31229</strain>
    </source>
</reference>
<comment type="caution">
    <text evidence="2">The sequence shown here is derived from an EMBL/GenBank/DDBJ whole genome shotgun (WGS) entry which is preliminary data.</text>
</comment>
<keyword evidence="1" id="KW-0812">Transmembrane</keyword>
<name>A0ABS7PXI8_9SPHN</name>
<keyword evidence="1" id="KW-1133">Transmembrane helix</keyword>
<feature type="transmembrane region" description="Helical" evidence="1">
    <location>
        <begin position="56"/>
        <end position="75"/>
    </location>
</feature>
<evidence type="ECO:0000313" key="2">
    <source>
        <dbReference type="EMBL" id="MBY8825062.1"/>
    </source>
</evidence>